<feature type="non-terminal residue" evidence="2">
    <location>
        <position position="153"/>
    </location>
</feature>
<protein>
    <submittedName>
        <fullName evidence="2">Uncharacterized protein</fullName>
    </submittedName>
</protein>
<evidence type="ECO:0000313" key="2">
    <source>
        <dbReference type="EMBL" id="VDN40593.1"/>
    </source>
</evidence>
<dbReference type="OrthoDB" id="5866312at2759"/>
<sequence length="153" mass="16370">MPESLRQTLDVDMSSTQQYAPRGAPTSVSVPTTEIGPYPQPPLPSPQAMVRRKRPASEMIPELRHPPQSCAPPATLSTGCQANIITLAKPATMQVKQEPTLFDVNGRDLSDEDIKRPTSLPFLENATRTTTYSSGALSSSGIPITTPSNLIAG</sequence>
<dbReference type="Proteomes" id="UP000271098">
    <property type="component" value="Unassembled WGS sequence"/>
</dbReference>
<feature type="region of interest" description="Disordered" evidence="1">
    <location>
        <begin position="1"/>
        <end position="56"/>
    </location>
</feature>
<gene>
    <name evidence="2" type="ORF">GPUH_LOCUS22819</name>
</gene>
<evidence type="ECO:0000313" key="3">
    <source>
        <dbReference type="Proteomes" id="UP000271098"/>
    </source>
</evidence>
<dbReference type="EMBL" id="UYRT01096052">
    <property type="protein sequence ID" value="VDN40593.1"/>
    <property type="molecule type" value="Genomic_DNA"/>
</dbReference>
<reference evidence="2 3" key="1">
    <citation type="submission" date="2018-11" db="EMBL/GenBank/DDBJ databases">
        <authorList>
            <consortium name="Pathogen Informatics"/>
        </authorList>
    </citation>
    <scope>NUCLEOTIDE SEQUENCE [LARGE SCALE GENOMIC DNA]</scope>
</reference>
<accession>A0A3P7NTA6</accession>
<proteinExistence type="predicted"/>
<organism evidence="2 3">
    <name type="scientific">Gongylonema pulchrum</name>
    <dbReference type="NCBI Taxonomy" id="637853"/>
    <lineage>
        <taxon>Eukaryota</taxon>
        <taxon>Metazoa</taxon>
        <taxon>Ecdysozoa</taxon>
        <taxon>Nematoda</taxon>
        <taxon>Chromadorea</taxon>
        <taxon>Rhabditida</taxon>
        <taxon>Spirurina</taxon>
        <taxon>Spiruromorpha</taxon>
        <taxon>Spiruroidea</taxon>
        <taxon>Gongylonematidae</taxon>
        <taxon>Gongylonema</taxon>
    </lineage>
</organism>
<dbReference type="AlphaFoldDB" id="A0A3P7NTA6"/>
<name>A0A3P7NTA6_9BILA</name>
<keyword evidence="3" id="KW-1185">Reference proteome</keyword>
<evidence type="ECO:0000256" key="1">
    <source>
        <dbReference type="SAM" id="MobiDB-lite"/>
    </source>
</evidence>